<comment type="caution">
    <text evidence="1">The sequence shown here is derived from an EMBL/GenBank/DDBJ whole genome shotgun (WGS) entry which is preliminary data.</text>
</comment>
<protein>
    <submittedName>
        <fullName evidence="1">Uncharacterized protein</fullName>
    </submittedName>
</protein>
<evidence type="ECO:0000313" key="1">
    <source>
        <dbReference type="EMBL" id="KAI9920749.1"/>
    </source>
</evidence>
<accession>A0ACC0WRS1</accession>
<organism evidence="1 2">
    <name type="scientific">Peronosclerospora sorghi</name>
    <dbReference type="NCBI Taxonomy" id="230839"/>
    <lineage>
        <taxon>Eukaryota</taxon>
        <taxon>Sar</taxon>
        <taxon>Stramenopiles</taxon>
        <taxon>Oomycota</taxon>
        <taxon>Peronosporomycetes</taxon>
        <taxon>Peronosporales</taxon>
        <taxon>Peronosporaceae</taxon>
        <taxon>Peronosclerospora</taxon>
    </lineage>
</organism>
<name>A0ACC0WRS1_9STRA</name>
<dbReference type="EMBL" id="CM047580">
    <property type="protein sequence ID" value="KAI9920749.1"/>
    <property type="molecule type" value="Genomic_DNA"/>
</dbReference>
<gene>
    <name evidence="1" type="ORF">PsorP6_002214</name>
</gene>
<reference evidence="1 2" key="1">
    <citation type="journal article" date="2022" name="bioRxiv">
        <title>The genome of the oomycete Peronosclerospora sorghi, a cosmopolitan pathogen of maize and sorghum, is inflated with dispersed pseudogenes.</title>
        <authorList>
            <person name="Fletcher K."/>
            <person name="Martin F."/>
            <person name="Isakeit T."/>
            <person name="Cavanaugh K."/>
            <person name="Magill C."/>
            <person name="Michelmore R."/>
        </authorList>
    </citation>
    <scope>NUCLEOTIDE SEQUENCE [LARGE SCALE GENOMIC DNA]</scope>
    <source>
        <strain evidence="1">P6</strain>
    </source>
</reference>
<sequence length="646" mass="71825">MMQLVKKWKSDYFCNHLVDGTQRDYPKSGMAESVATVLGEDMRRKVQNAKILVVGAGGIGCELLKNLVLSGFEDIHLIDLDTIDVSNLNRQFLFRSHHVGKSKALVAKEIAMGFNPKAKIIAHHSNIKSSQFGLTYFQQFSLVLNALDNVDARRHVNRLCLATNTPLIESGTTGYLGQVSVIKKNETECYECTPKVTQKQYPICTIRSTPEKMVHCIVWAKECYKLLFGKLEDSMLWEDPTNEDNSAYMNLVIRPADMKFHDLVVLQEYSCNVFRGLFEFEIKKRLEMKSYKTATKRPQTLVLEEIVGSNTVQAIQINDAAAKIQTNEGKVWSDRDVWSVSECVTRFVSCIVRILGSEQARVNLGSYEFDKDDATAMEFITAAANLRAAVFSIPMESLYTCKGIAGNIIPAIATTNAIVAGFQVLEAFRILQAAKPVGEVCMYTHCNRSWNSSGVLLQPSALEKPNPQCFVCSKHTLEMAVDTNRMLLRDMVDQVLKKKLGVNEPTISLGANTIYEEGEDAEPSLAVNLEKKLVDLPSKGISHETIVSIEDFSQDFRCNILVLHREEDSFGEDAIELFALGGDISNVAAPAKTDVKLPADVTPYEASDDEDCVEMFDAVDISAQKRTRVHDDVVGDGPISSKKAKS</sequence>
<keyword evidence="2" id="KW-1185">Reference proteome</keyword>
<evidence type="ECO:0000313" key="2">
    <source>
        <dbReference type="Proteomes" id="UP001163321"/>
    </source>
</evidence>
<dbReference type="Proteomes" id="UP001163321">
    <property type="component" value="Chromosome 1"/>
</dbReference>
<proteinExistence type="predicted"/>